<comment type="caution">
    <text evidence="9">The sequence shown here is derived from an EMBL/GenBank/DDBJ whole genome shotgun (WGS) entry which is preliminary data.</text>
</comment>
<gene>
    <name evidence="9" type="ORF">AQPW35_39760</name>
</gene>
<evidence type="ECO:0000256" key="1">
    <source>
        <dbReference type="ARBA" id="ARBA00000085"/>
    </source>
</evidence>
<dbReference type="Proteomes" id="UP000301751">
    <property type="component" value="Unassembled WGS sequence"/>
</dbReference>
<dbReference type="EC" id="2.7.13.3" evidence="3"/>
<protein>
    <recommendedName>
        <fullName evidence="3">histidine kinase</fullName>
        <ecNumber evidence="3">2.7.13.3</ecNumber>
    </recommendedName>
</protein>
<evidence type="ECO:0000313" key="9">
    <source>
        <dbReference type="EMBL" id="GCL64895.1"/>
    </source>
</evidence>
<dbReference type="AlphaFoldDB" id="A0A480AYW1"/>
<keyword evidence="7" id="KW-0472">Membrane</keyword>
<evidence type="ECO:0000256" key="3">
    <source>
        <dbReference type="ARBA" id="ARBA00012438"/>
    </source>
</evidence>
<dbReference type="PROSITE" id="PS50109">
    <property type="entry name" value="HIS_KIN"/>
    <property type="match status" value="1"/>
</dbReference>
<dbReference type="GO" id="GO:0007234">
    <property type="term" value="P:osmosensory signaling via phosphorelay pathway"/>
    <property type="evidence" value="ECO:0007669"/>
    <property type="project" value="TreeGrafter"/>
</dbReference>
<dbReference type="GO" id="GO:0005886">
    <property type="term" value="C:plasma membrane"/>
    <property type="evidence" value="ECO:0007669"/>
    <property type="project" value="UniProtKB-SubCell"/>
</dbReference>
<dbReference type="Gene3D" id="1.10.287.130">
    <property type="match status" value="1"/>
</dbReference>
<feature type="transmembrane region" description="Helical" evidence="7">
    <location>
        <begin position="26"/>
        <end position="44"/>
    </location>
</feature>
<keyword evidence="4" id="KW-0597">Phosphoprotein</keyword>
<proteinExistence type="predicted"/>
<evidence type="ECO:0000259" key="8">
    <source>
        <dbReference type="PROSITE" id="PS50109"/>
    </source>
</evidence>
<sequence>MPTLLGLAALLAGLLAGQGLLPGWLLALALLLATTAALLAGALWSRQRQLDHLHEARQQAQLLGQLVDVWCWQTDAGHRLVKLQPPQGAPSSAWVAGAFSGDCLWQRFDDAAHSLQPRMQAQAPLGELRVLQAPAVAGAPPRRWRLRGLPRLDGRGRFAGYTGVAWPSDADDQAAAARQALDALLTQGPAALCLAVPDADGQGWQLQRASPAARQLLGLPASAADGPDAPALPWDQALAALPDGLRQQVLGLQPGGTAEADGWQACLQVISPADAAANTPCQGQLLLALAPTAAVADTATQALAAEHAAFSYTISHDLRAPIRVVEGFGRILKEDYGTALDRVGRDHIDRVMAAAARMNHMIDALLSLSRLSSQPLVRQPVDLSQLAGFVVDELRRSAPERQVAVHIAPGMVAQGDPTLLRMALENLLGNAWKYSAKVAQAVVRFEPEVQSGRPGFVVSDNGAGFDMRFADRLFGVFQRLHSSSDFQGTGIGLASVRRIVRRHGGEIWAESAVGQGARFHFRLKD</sequence>
<dbReference type="GO" id="GO:0000155">
    <property type="term" value="F:phosphorelay sensor kinase activity"/>
    <property type="evidence" value="ECO:0007669"/>
    <property type="project" value="InterPro"/>
</dbReference>
<dbReference type="Pfam" id="PF02518">
    <property type="entry name" value="HATPase_c"/>
    <property type="match status" value="1"/>
</dbReference>
<reference evidence="10" key="1">
    <citation type="submission" date="2019-03" db="EMBL/GenBank/DDBJ databases">
        <title>Aquabacterium pictum sp.nov., the first bacteriochlorophyll a-containing freshwater bacterium in the genus Aquabacterium of the class Betaproteobacteria.</title>
        <authorList>
            <person name="Hirose S."/>
            <person name="Tank M."/>
            <person name="Hara E."/>
            <person name="Tamaki H."/>
            <person name="Takaichi S."/>
            <person name="Haruta S."/>
            <person name="Hanada S."/>
        </authorList>
    </citation>
    <scope>NUCLEOTIDE SEQUENCE [LARGE SCALE GENOMIC DNA]</scope>
    <source>
        <strain evidence="10">W35</strain>
    </source>
</reference>
<dbReference type="InterPro" id="IPR004358">
    <property type="entry name" value="Sig_transdc_His_kin-like_C"/>
</dbReference>
<keyword evidence="7" id="KW-1133">Transmembrane helix</keyword>
<accession>A0A480AYW1</accession>
<evidence type="ECO:0000256" key="7">
    <source>
        <dbReference type="SAM" id="Phobius"/>
    </source>
</evidence>
<dbReference type="Pfam" id="PF00512">
    <property type="entry name" value="HisKA"/>
    <property type="match status" value="1"/>
</dbReference>
<dbReference type="GO" id="GO:0030295">
    <property type="term" value="F:protein kinase activator activity"/>
    <property type="evidence" value="ECO:0007669"/>
    <property type="project" value="TreeGrafter"/>
</dbReference>
<evidence type="ECO:0000313" key="10">
    <source>
        <dbReference type="Proteomes" id="UP000301751"/>
    </source>
</evidence>
<dbReference type="InterPro" id="IPR036097">
    <property type="entry name" value="HisK_dim/P_sf"/>
</dbReference>
<dbReference type="InterPro" id="IPR003594">
    <property type="entry name" value="HATPase_dom"/>
</dbReference>
<keyword evidence="7" id="KW-0812">Transmembrane</keyword>
<comment type="subcellular location">
    <subcellularLocation>
        <location evidence="2">Cell inner membrane</location>
        <topology evidence="2">Multi-pass membrane protein</topology>
    </subcellularLocation>
</comment>
<keyword evidence="6" id="KW-0418">Kinase</keyword>
<dbReference type="SMART" id="SM00387">
    <property type="entry name" value="HATPase_c"/>
    <property type="match status" value="1"/>
</dbReference>
<keyword evidence="5" id="KW-0808">Transferase</keyword>
<dbReference type="SUPFAM" id="SSF47384">
    <property type="entry name" value="Homodimeric domain of signal transducing histidine kinase"/>
    <property type="match status" value="1"/>
</dbReference>
<evidence type="ECO:0000256" key="5">
    <source>
        <dbReference type="ARBA" id="ARBA00022679"/>
    </source>
</evidence>
<dbReference type="SMART" id="SM00388">
    <property type="entry name" value="HisKA"/>
    <property type="match status" value="1"/>
</dbReference>
<evidence type="ECO:0000256" key="6">
    <source>
        <dbReference type="ARBA" id="ARBA00022777"/>
    </source>
</evidence>
<dbReference type="InterPro" id="IPR005467">
    <property type="entry name" value="His_kinase_dom"/>
</dbReference>
<evidence type="ECO:0000256" key="4">
    <source>
        <dbReference type="ARBA" id="ARBA00022553"/>
    </source>
</evidence>
<dbReference type="CDD" id="cd00082">
    <property type="entry name" value="HisKA"/>
    <property type="match status" value="1"/>
</dbReference>
<dbReference type="Gene3D" id="3.30.565.10">
    <property type="entry name" value="Histidine kinase-like ATPase, C-terminal domain"/>
    <property type="match status" value="1"/>
</dbReference>
<comment type="catalytic activity">
    <reaction evidence="1">
        <text>ATP + protein L-histidine = ADP + protein N-phospho-L-histidine.</text>
        <dbReference type="EC" id="2.7.13.3"/>
    </reaction>
</comment>
<dbReference type="EMBL" id="BJCL01000012">
    <property type="protein sequence ID" value="GCL64895.1"/>
    <property type="molecule type" value="Genomic_DNA"/>
</dbReference>
<dbReference type="InterPro" id="IPR050351">
    <property type="entry name" value="BphY/WalK/GraS-like"/>
</dbReference>
<dbReference type="InterPro" id="IPR003661">
    <property type="entry name" value="HisK_dim/P_dom"/>
</dbReference>
<name>A0A480AYW1_9BURK</name>
<dbReference type="PRINTS" id="PR00344">
    <property type="entry name" value="BCTRLSENSOR"/>
</dbReference>
<feature type="domain" description="Histidine kinase" evidence="8">
    <location>
        <begin position="313"/>
        <end position="525"/>
    </location>
</feature>
<dbReference type="PANTHER" id="PTHR42878:SF15">
    <property type="entry name" value="BACTERIOPHYTOCHROME"/>
    <property type="match status" value="1"/>
</dbReference>
<organism evidence="9 10">
    <name type="scientific">Pseudaquabacterium pictum</name>
    <dbReference type="NCBI Taxonomy" id="2315236"/>
    <lineage>
        <taxon>Bacteria</taxon>
        <taxon>Pseudomonadati</taxon>
        <taxon>Pseudomonadota</taxon>
        <taxon>Betaproteobacteria</taxon>
        <taxon>Burkholderiales</taxon>
        <taxon>Sphaerotilaceae</taxon>
        <taxon>Pseudaquabacterium</taxon>
    </lineage>
</organism>
<evidence type="ECO:0000256" key="2">
    <source>
        <dbReference type="ARBA" id="ARBA00004429"/>
    </source>
</evidence>
<dbReference type="PANTHER" id="PTHR42878">
    <property type="entry name" value="TWO-COMPONENT HISTIDINE KINASE"/>
    <property type="match status" value="1"/>
</dbReference>
<dbReference type="GO" id="GO:0000156">
    <property type="term" value="F:phosphorelay response regulator activity"/>
    <property type="evidence" value="ECO:0007669"/>
    <property type="project" value="TreeGrafter"/>
</dbReference>
<dbReference type="InterPro" id="IPR036890">
    <property type="entry name" value="HATPase_C_sf"/>
</dbReference>
<keyword evidence="10" id="KW-1185">Reference proteome</keyword>
<dbReference type="SUPFAM" id="SSF55874">
    <property type="entry name" value="ATPase domain of HSP90 chaperone/DNA topoisomerase II/histidine kinase"/>
    <property type="match status" value="1"/>
</dbReference>
<dbReference type="FunFam" id="3.30.565.10:FF:000006">
    <property type="entry name" value="Sensor histidine kinase WalK"/>
    <property type="match status" value="1"/>
</dbReference>